<gene>
    <name evidence="10" type="primary">LOC111305914</name>
</gene>
<accession>A0A6P6A3F2</accession>
<evidence type="ECO:0000256" key="1">
    <source>
        <dbReference type="ARBA" id="ARBA00004123"/>
    </source>
</evidence>
<sequence>MFLILGGGASGTQKRSEEKGGTVKIEDEEEKKEGSPSIKLGLGIDGNMSEKPVIEHGKCAFTTTQLHELQLQALIFKYIAGGIPVPLNLVMPIWKTVASSFGSAHGGIYEQYPSFVGISPQGFDYRNMMDPEPGRCRRTDGKKWRCGKNVIPDQKYCEQHMHRGCRRSRKPVEPSQITLPDTTLLKSSNKESENSKNHSTPVSVLHMKPTYCKTSTSHETAAMDSNNVCSNRNSISINATTSSTIIVATNNGIKNNSKRNKSSPNTSERGEDKLSVSNNNMIIRSSKAGNKAAVGNSISLGVGFSPKSVLQVLGCSSSCVHKNEIGLEPGRCRRTDGKRWRCSRDVIPDQKYCARHMHRGARKQVEVSQPVAIPSIGDCPPSRSTIANKAACGVLSTSLSMSIPSPGLITQDEKSMSSSSETTISDTTITAFENGNFS</sequence>
<evidence type="ECO:0000256" key="2">
    <source>
        <dbReference type="ARBA" id="ARBA00008122"/>
    </source>
</evidence>
<dbReference type="PANTHER" id="PTHR31602:SF103">
    <property type="entry name" value="GROWTH-REGULATING FACTOR"/>
    <property type="match status" value="1"/>
</dbReference>
<dbReference type="KEGG" id="dzi:111305914"/>
<dbReference type="PROSITE" id="PS51666">
    <property type="entry name" value="QLQ"/>
    <property type="match status" value="1"/>
</dbReference>
<dbReference type="InterPro" id="IPR014978">
    <property type="entry name" value="Gln-Leu-Gln_QLQ"/>
</dbReference>
<keyword evidence="9" id="KW-1185">Reference proteome</keyword>
<evidence type="ECO:0000259" key="7">
    <source>
        <dbReference type="PROSITE" id="PS51666"/>
    </source>
</evidence>
<evidence type="ECO:0000256" key="4">
    <source>
        <dbReference type="PROSITE-ProRule" id="PRU01002"/>
    </source>
</evidence>
<name>A0A6P6A3F2_DURZI</name>
<feature type="compositionally biased region" description="Gly residues" evidence="6">
    <location>
        <begin position="1"/>
        <end position="10"/>
    </location>
</feature>
<feature type="region of interest" description="Disordered" evidence="6">
    <location>
        <begin position="163"/>
        <end position="201"/>
    </location>
</feature>
<evidence type="ECO:0000256" key="6">
    <source>
        <dbReference type="SAM" id="MobiDB-lite"/>
    </source>
</evidence>
<dbReference type="GeneID" id="111305914"/>
<feature type="compositionally biased region" description="Basic and acidic residues" evidence="6">
    <location>
        <begin position="14"/>
        <end position="25"/>
    </location>
</feature>
<feature type="domain" description="WRC" evidence="8">
    <location>
        <begin position="326"/>
        <end position="370"/>
    </location>
</feature>
<keyword evidence="5" id="KW-0010">Activator</keyword>
<reference evidence="10" key="1">
    <citation type="submission" date="2025-08" db="UniProtKB">
        <authorList>
            <consortium name="RefSeq"/>
        </authorList>
    </citation>
    <scope>IDENTIFICATION</scope>
    <source>
        <tissue evidence="10">Fruit stalk</tissue>
    </source>
</reference>
<feature type="region of interest" description="Disordered" evidence="6">
    <location>
        <begin position="250"/>
        <end position="275"/>
    </location>
</feature>
<protein>
    <recommendedName>
        <fullName evidence="5">Growth-regulating factor</fullName>
    </recommendedName>
</protein>
<dbReference type="PANTHER" id="PTHR31602">
    <property type="entry name" value="GROWTH-REGULATING FACTOR 5"/>
    <property type="match status" value="1"/>
</dbReference>
<dbReference type="Pfam" id="PF08880">
    <property type="entry name" value="QLQ"/>
    <property type="match status" value="1"/>
</dbReference>
<dbReference type="GO" id="GO:0005524">
    <property type="term" value="F:ATP binding"/>
    <property type="evidence" value="ECO:0007669"/>
    <property type="project" value="UniProtKB-UniRule"/>
</dbReference>
<dbReference type="Proteomes" id="UP000515121">
    <property type="component" value="Unplaced"/>
</dbReference>
<comment type="subcellular location">
    <subcellularLocation>
        <location evidence="1 5">Nucleus</location>
    </subcellularLocation>
</comment>
<dbReference type="AlphaFoldDB" id="A0A6P6A3F2"/>
<dbReference type="RefSeq" id="XP_022759518.1">
    <property type="nucleotide sequence ID" value="XM_022903783.1"/>
</dbReference>
<evidence type="ECO:0000256" key="5">
    <source>
        <dbReference type="RuleBase" id="RU367127"/>
    </source>
</evidence>
<dbReference type="SMART" id="SM00951">
    <property type="entry name" value="QLQ"/>
    <property type="match status" value="1"/>
</dbReference>
<evidence type="ECO:0000313" key="9">
    <source>
        <dbReference type="Proteomes" id="UP000515121"/>
    </source>
</evidence>
<feature type="compositionally biased region" description="Low complexity" evidence="6">
    <location>
        <begin position="416"/>
        <end position="430"/>
    </location>
</feature>
<evidence type="ECO:0000256" key="3">
    <source>
        <dbReference type="ARBA" id="ARBA00023242"/>
    </source>
</evidence>
<feature type="domain" description="QLQ" evidence="7">
    <location>
        <begin position="60"/>
        <end position="95"/>
    </location>
</feature>
<comment type="similarity">
    <text evidence="2 5">Belongs to the GRF family.</text>
</comment>
<dbReference type="GO" id="GO:0006351">
    <property type="term" value="P:DNA-templated transcription"/>
    <property type="evidence" value="ECO:0007669"/>
    <property type="project" value="UniProtKB-UniRule"/>
</dbReference>
<feature type="domain" description="WRC" evidence="8">
    <location>
        <begin position="130"/>
        <end position="174"/>
    </location>
</feature>
<evidence type="ECO:0000259" key="8">
    <source>
        <dbReference type="PROSITE" id="PS51667"/>
    </source>
</evidence>
<dbReference type="GO" id="GO:0006355">
    <property type="term" value="P:regulation of DNA-templated transcription"/>
    <property type="evidence" value="ECO:0007669"/>
    <property type="project" value="InterPro"/>
</dbReference>
<comment type="domain">
    <text evidence="5">The QLQ domain and WRC domain may be involved in protein-protein interaction and DNA-binding, respectively.</text>
</comment>
<dbReference type="GO" id="GO:0099402">
    <property type="term" value="P:plant organ development"/>
    <property type="evidence" value="ECO:0007669"/>
    <property type="project" value="UniProtKB-ARBA"/>
</dbReference>
<keyword evidence="5" id="KW-0804">Transcription</keyword>
<feature type="region of interest" description="Disordered" evidence="6">
    <location>
        <begin position="1"/>
        <end position="40"/>
    </location>
</feature>
<keyword evidence="5" id="KW-0805">Transcription regulation</keyword>
<feature type="region of interest" description="Disordered" evidence="6">
    <location>
        <begin position="408"/>
        <end position="438"/>
    </location>
</feature>
<comment type="function">
    <text evidence="5">Transcription activator.</text>
</comment>
<comment type="caution">
    <text evidence="4">Lacks conserved residue(s) required for the propagation of feature annotation.</text>
</comment>
<proteinExistence type="inferred from homology"/>
<dbReference type="InterPro" id="IPR014977">
    <property type="entry name" value="WRC_dom"/>
</dbReference>
<dbReference type="Pfam" id="PF08879">
    <property type="entry name" value="WRC"/>
    <property type="match status" value="2"/>
</dbReference>
<dbReference type="GO" id="GO:0005634">
    <property type="term" value="C:nucleus"/>
    <property type="evidence" value="ECO:0007669"/>
    <property type="project" value="UniProtKB-SubCell"/>
</dbReference>
<dbReference type="PROSITE" id="PS51667">
    <property type="entry name" value="WRC"/>
    <property type="match status" value="2"/>
</dbReference>
<organism evidence="9 10">
    <name type="scientific">Durio zibethinus</name>
    <name type="common">Durian</name>
    <dbReference type="NCBI Taxonomy" id="66656"/>
    <lineage>
        <taxon>Eukaryota</taxon>
        <taxon>Viridiplantae</taxon>
        <taxon>Streptophyta</taxon>
        <taxon>Embryophyta</taxon>
        <taxon>Tracheophyta</taxon>
        <taxon>Spermatophyta</taxon>
        <taxon>Magnoliopsida</taxon>
        <taxon>eudicotyledons</taxon>
        <taxon>Gunneridae</taxon>
        <taxon>Pentapetalae</taxon>
        <taxon>rosids</taxon>
        <taxon>malvids</taxon>
        <taxon>Malvales</taxon>
        <taxon>Malvaceae</taxon>
        <taxon>Helicteroideae</taxon>
        <taxon>Durio</taxon>
    </lineage>
</organism>
<dbReference type="OrthoDB" id="1103109at2759"/>
<keyword evidence="3 5" id="KW-0539">Nucleus</keyword>
<evidence type="ECO:0000313" key="10">
    <source>
        <dbReference type="RefSeq" id="XP_022759518.1"/>
    </source>
</evidence>
<dbReference type="InterPro" id="IPR031137">
    <property type="entry name" value="GRF"/>
</dbReference>
<feature type="compositionally biased region" description="Polar residues" evidence="6">
    <location>
        <begin position="175"/>
        <end position="185"/>
    </location>
</feature>